<dbReference type="KEGG" id="bky:D1093_03490"/>
<dbReference type="SUPFAM" id="SSF141658">
    <property type="entry name" value="Bacteriophage trimeric proteins domain"/>
    <property type="match status" value="1"/>
</dbReference>
<protein>
    <recommendedName>
        <fullName evidence="2">Major tropism determinant second domain-containing protein</fullName>
    </recommendedName>
</protein>
<dbReference type="Pfam" id="PF21916">
    <property type="entry name" value="mtd_2nd"/>
    <property type="match status" value="1"/>
</dbReference>
<evidence type="ECO:0000313" key="4">
    <source>
        <dbReference type="Proteomes" id="UP000321940"/>
    </source>
</evidence>
<evidence type="ECO:0000259" key="2">
    <source>
        <dbReference type="Pfam" id="PF21916"/>
    </source>
</evidence>
<dbReference type="InterPro" id="IPR054114">
    <property type="entry name" value="Mtd_2nd"/>
</dbReference>
<accession>A0A5B9CVI4</accession>
<dbReference type="Proteomes" id="UP000321940">
    <property type="component" value="Chromosome"/>
</dbReference>
<feature type="compositionally biased region" description="Polar residues" evidence="1">
    <location>
        <begin position="149"/>
        <end position="158"/>
    </location>
</feature>
<dbReference type="InterPro" id="IPR042095">
    <property type="entry name" value="SUMF_sf"/>
</dbReference>
<dbReference type="EMBL" id="CP031843">
    <property type="protein sequence ID" value="QEE08719.1"/>
    <property type="molecule type" value="Genomic_DNA"/>
</dbReference>
<dbReference type="InterPro" id="IPR016187">
    <property type="entry name" value="CTDL_fold"/>
</dbReference>
<feature type="domain" description="Major tropism determinant second" evidence="2">
    <location>
        <begin position="3"/>
        <end position="76"/>
    </location>
</feature>
<evidence type="ECO:0000256" key="1">
    <source>
        <dbReference type="SAM" id="MobiDB-lite"/>
    </source>
</evidence>
<gene>
    <name evidence="3" type="ORF">D1093_03490</name>
</gene>
<feature type="region of interest" description="Disordered" evidence="1">
    <location>
        <begin position="149"/>
        <end position="173"/>
    </location>
</feature>
<reference evidence="3 4" key="1">
    <citation type="journal article" date="2020" name="Int. J. Syst. Evol. Microbiol.">
        <title>Bartonella kosoyi sp. nov. and Bartonella krasnovii sp. nov., two novel species closely related to the zoonotic Bartonella elizabethae, isolated from black rats and wild desert rodent-fleas.</title>
        <authorList>
            <person name="Gutierrez R."/>
            <person name="Shalit T."/>
            <person name="Markus B."/>
            <person name="Yuan C."/>
            <person name="Nachum-Biala Y."/>
            <person name="Elad D."/>
            <person name="Harrus S."/>
        </authorList>
    </citation>
    <scope>NUCLEOTIDE SEQUENCE [LARGE SCALE GENOMIC DNA]</scope>
    <source>
        <strain evidence="3 4">Tel Aviv</strain>
    </source>
</reference>
<dbReference type="Gene3D" id="3.90.1580.10">
    <property type="entry name" value="paralog of FGE (formylglycine-generating enzyme)"/>
    <property type="match status" value="1"/>
</dbReference>
<proteinExistence type="predicted"/>
<dbReference type="Gene3D" id="2.80.20.10">
    <property type="entry name" value="Tail fiber receptor-binding protein"/>
    <property type="match status" value="1"/>
</dbReference>
<name>A0A5B9CVI4_9HYPH</name>
<dbReference type="SUPFAM" id="SSF56436">
    <property type="entry name" value="C-type lectin-like"/>
    <property type="match status" value="1"/>
</dbReference>
<organism evidence="3 4">
    <name type="scientific">Bartonella kosoyi</name>
    <dbReference type="NCBI Taxonomy" id="2133959"/>
    <lineage>
        <taxon>Bacteria</taxon>
        <taxon>Pseudomonadati</taxon>
        <taxon>Pseudomonadota</taxon>
        <taxon>Alphaproteobacteria</taxon>
        <taxon>Hyphomicrobiales</taxon>
        <taxon>Bartonellaceae</taxon>
        <taxon>Bartonella</taxon>
    </lineage>
</organism>
<sequence length="257" mass="27957">MPSLSAGKDYYLYLVPEGDSHKIVVSENSTYPNGYSVNNSRKIGGFHTLCADVGTISGHPLSGYRAGDILPNSVWCLNHRPYSSPEGMVYDPSTDLWVDIYLQSGTGENTRSAYNVPITTGRIYTDHVADMLRVKKTLLSDVEFASAMSGSNDKTSITGKKAPSPKTSGGHVDTANRRMISHIGCEEGCGYVWQFLSGTFPMQITNRGQARLEMRWLSGGGGWSHGVDSGCFARSTISSARGNEQLCARGCSRPRHF</sequence>
<evidence type="ECO:0000313" key="3">
    <source>
        <dbReference type="EMBL" id="QEE08719.1"/>
    </source>
</evidence>
<keyword evidence="4" id="KW-1185">Reference proteome</keyword>
<dbReference type="AlphaFoldDB" id="A0A5B9CVI4"/>